<evidence type="ECO:0000256" key="1">
    <source>
        <dbReference type="SAM" id="MobiDB-lite"/>
    </source>
</evidence>
<evidence type="ECO:0000313" key="2">
    <source>
        <dbReference type="EMBL" id="MCG7939941.1"/>
    </source>
</evidence>
<dbReference type="InterPro" id="IPR019600">
    <property type="entry name" value="Hemin_uptake_protein_HemP"/>
</dbReference>
<proteinExistence type="predicted"/>
<reference evidence="2" key="1">
    <citation type="journal article" date="2021" name="Proc. Natl. Acad. Sci. U.S.A.">
        <title>Global biogeography of chemosynthetic symbionts reveals both localized and globally distributed symbiont groups. .</title>
        <authorList>
            <person name="Osvatic J.T."/>
            <person name="Wilkins L.G.E."/>
            <person name="Leibrecht L."/>
            <person name="Leray M."/>
            <person name="Zauner S."/>
            <person name="Polzin J."/>
            <person name="Camacho Y."/>
            <person name="Gros O."/>
            <person name="van Gils J.A."/>
            <person name="Eisen J.A."/>
            <person name="Petersen J.M."/>
            <person name="Yuen B."/>
        </authorList>
    </citation>
    <scope>NUCLEOTIDE SEQUENCE</scope>
    <source>
        <strain evidence="2">MAGL173</strain>
    </source>
</reference>
<dbReference type="Pfam" id="PF10636">
    <property type="entry name" value="hemP"/>
    <property type="match status" value="1"/>
</dbReference>
<organism evidence="2 3">
    <name type="scientific">Candidatus Thiodiazotropha lotti</name>
    <dbReference type="NCBI Taxonomy" id="2792787"/>
    <lineage>
        <taxon>Bacteria</taxon>
        <taxon>Pseudomonadati</taxon>
        <taxon>Pseudomonadota</taxon>
        <taxon>Gammaproteobacteria</taxon>
        <taxon>Chromatiales</taxon>
        <taxon>Sedimenticolaceae</taxon>
        <taxon>Candidatus Thiodiazotropha</taxon>
    </lineage>
</organism>
<dbReference type="Gene3D" id="2.10.70.10">
    <property type="entry name" value="Complement Module, domain 1"/>
    <property type="match status" value="1"/>
</dbReference>
<dbReference type="EMBL" id="JAEPDI010000012">
    <property type="protein sequence ID" value="MCG7939941.1"/>
    <property type="molecule type" value="Genomic_DNA"/>
</dbReference>
<sequence>MQQIDPSPDTKQADTPISIPRLSSESLLQGQSRFVIVHNGDEYILRITRQGKLLLTK</sequence>
<evidence type="ECO:0000313" key="3">
    <source>
        <dbReference type="Proteomes" id="UP000886687"/>
    </source>
</evidence>
<dbReference type="AlphaFoldDB" id="A0A9E4K6W5"/>
<feature type="region of interest" description="Disordered" evidence="1">
    <location>
        <begin position="1"/>
        <end position="22"/>
    </location>
</feature>
<accession>A0A9E4K6W5</accession>
<comment type="caution">
    <text evidence="2">The sequence shown here is derived from an EMBL/GenBank/DDBJ whole genome shotgun (WGS) entry which is preliminary data.</text>
</comment>
<gene>
    <name evidence="2" type="ORF">JAZ04_13950</name>
</gene>
<dbReference type="Proteomes" id="UP000886687">
    <property type="component" value="Unassembled WGS sequence"/>
</dbReference>
<name>A0A9E4K6W5_9GAMM</name>
<protein>
    <submittedName>
        <fullName evidence="2">Hemin uptake protein HemP</fullName>
    </submittedName>
</protein>